<dbReference type="Proteomes" id="UP000189704">
    <property type="component" value="Unplaced"/>
</dbReference>
<keyword evidence="2" id="KW-0227">DNA damage</keyword>
<dbReference type="STRING" id="1868482.ENSTSYP00000007416"/>
<feature type="compositionally biased region" description="Polar residues" evidence="6">
    <location>
        <begin position="58"/>
        <end position="67"/>
    </location>
</feature>
<organism evidence="7 8">
    <name type="scientific">Carlito syrichta</name>
    <name type="common">Philippine tarsier</name>
    <name type="synonym">Tarsius syrichta</name>
    <dbReference type="NCBI Taxonomy" id="1868482"/>
    <lineage>
        <taxon>Eukaryota</taxon>
        <taxon>Metazoa</taxon>
        <taxon>Chordata</taxon>
        <taxon>Craniata</taxon>
        <taxon>Vertebrata</taxon>
        <taxon>Euteleostomi</taxon>
        <taxon>Mammalia</taxon>
        <taxon>Eutheria</taxon>
        <taxon>Euarchontoglires</taxon>
        <taxon>Primates</taxon>
        <taxon>Haplorrhini</taxon>
        <taxon>Tarsiiformes</taxon>
        <taxon>Tarsiidae</taxon>
        <taxon>Carlito</taxon>
    </lineage>
</organism>
<evidence type="ECO:0000256" key="5">
    <source>
        <dbReference type="ARBA" id="ARBA00025747"/>
    </source>
</evidence>
<feature type="compositionally biased region" description="Polar residues" evidence="6">
    <location>
        <begin position="41"/>
        <end position="51"/>
    </location>
</feature>
<proteinExistence type="inferred from homology"/>
<evidence type="ECO:0000256" key="4">
    <source>
        <dbReference type="ARBA" id="ARBA00023242"/>
    </source>
</evidence>
<dbReference type="GeneID" id="110595712"/>
<name>A0A3Q0E2H1_CARSF</name>
<keyword evidence="7" id="KW-1185">Reference proteome</keyword>
<dbReference type="CTD" id="79840"/>
<evidence type="ECO:0000256" key="6">
    <source>
        <dbReference type="SAM" id="MobiDB-lite"/>
    </source>
</evidence>
<keyword evidence="4" id="KW-0539">Nucleus</keyword>
<evidence type="ECO:0000313" key="8">
    <source>
        <dbReference type="RefSeq" id="XP_021568455.1"/>
    </source>
</evidence>
<accession>A0A3Q0E2H1</accession>
<dbReference type="KEGG" id="csyr:110595712"/>
<evidence type="ECO:0000313" key="7">
    <source>
        <dbReference type="Proteomes" id="UP000189704"/>
    </source>
</evidence>
<feature type="region of interest" description="Disordered" evidence="6">
    <location>
        <begin position="34"/>
        <end position="104"/>
    </location>
</feature>
<comment type="similarity">
    <text evidence="5">Belongs to the XRCC4-XLF family. XLF subfamily.</text>
</comment>
<evidence type="ECO:0000256" key="3">
    <source>
        <dbReference type="ARBA" id="ARBA00023204"/>
    </source>
</evidence>
<sequence>MKLPEACSIGDGRPFVMNLQCLYMAVTKQEVLVEQKHQGTGEPQTSSSASLQGADIQLPNQPEQLGSSAPALSVPEKEPTSTSRPMQRPQLSKLKRKKPRGLFS</sequence>
<evidence type="ECO:0000256" key="2">
    <source>
        <dbReference type="ARBA" id="ARBA00022763"/>
    </source>
</evidence>
<evidence type="ECO:0000256" key="1">
    <source>
        <dbReference type="ARBA" id="ARBA00004123"/>
    </source>
</evidence>
<dbReference type="RefSeq" id="XP_021568455.1">
    <property type="nucleotide sequence ID" value="XM_021712780.1"/>
</dbReference>
<feature type="compositionally biased region" description="Basic residues" evidence="6">
    <location>
        <begin position="93"/>
        <end position="104"/>
    </location>
</feature>
<dbReference type="OrthoDB" id="2155935at2759"/>
<dbReference type="PANTHER" id="PTHR32235:SF1">
    <property type="entry name" value="NON-HOMOLOGOUS END-JOINING FACTOR 1"/>
    <property type="match status" value="1"/>
</dbReference>
<dbReference type="GO" id="GO:0045027">
    <property type="term" value="F:DNA end binding"/>
    <property type="evidence" value="ECO:0007669"/>
    <property type="project" value="TreeGrafter"/>
</dbReference>
<dbReference type="Gene3D" id="1.10.287.450">
    <property type="entry name" value="Helix hairpin bin"/>
    <property type="match status" value="1"/>
</dbReference>
<dbReference type="GO" id="GO:0032807">
    <property type="term" value="C:DNA ligase IV complex"/>
    <property type="evidence" value="ECO:0007669"/>
    <property type="project" value="TreeGrafter"/>
</dbReference>
<reference evidence="8" key="1">
    <citation type="submission" date="2025-08" db="UniProtKB">
        <authorList>
            <consortium name="RefSeq"/>
        </authorList>
    </citation>
    <scope>IDENTIFICATION</scope>
</reference>
<dbReference type="GO" id="GO:0006303">
    <property type="term" value="P:double-strand break repair via nonhomologous end joining"/>
    <property type="evidence" value="ECO:0007669"/>
    <property type="project" value="TreeGrafter"/>
</dbReference>
<dbReference type="InterPro" id="IPR052287">
    <property type="entry name" value="NHEJ_factor"/>
</dbReference>
<gene>
    <name evidence="8" type="primary">NHEJ1</name>
</gene>
<keyword evidence="3" id="KW-0234">DNA repair</keyword>
<dbReference type="AlphaFoldDB" id="A0A3Q0E2H1"/>
<comment type="subcellular location">
    <subcellularLocation>
        <location evidence="1">Nucleus</location>
    </subcellularLocation>
</comment>
<dbReference type="PANTHER" id="PTHR32235">
    <property type="entry name" value="NON-HOMOLOGOUS END-JOINING FACTOR 1"/>
    <property type="match status" value="1"/>
</dbReference>
<protein>
    <submittedName>
        <fullName evidence="8">Non-homologous end-joining factor 1</fullName>
    </submittedName>
</protein>